<keyword evidence="7" id="KW-0732">Signal</keyword>
<proteinExistence type="predicted"/>
<dbReference type="Proteomes" id="UP001560019">
    <property type="component" value="Unassembled WGS sequence"/>
</dbReference>
<evidence type="ECO:0000256" key="5">
    <source>
        <dbReference type="ARBA" id="ARBA00023004"/>
    </source>
</evidence>
<dbReference type="RefSeq" id="WP_125406133.1">
    <property type="nucleotide sequence ID" value="NZ_JBEHHI010000001.1"/>
</dbReference>
<dbReference type="Gene3D" id="1.10.760.10">
    <property type="entry name" value="Cytochrome c-like domain"/>
    <property type="match status" value="1"/>
</dbReference>
<name>A0ABV3XQZ5_9RHOB</name>
<evidence type="ECO:0000256" key="7">
    <source>
        <dbReference type="SAM" id="SignalP"/>
    </source>
</evidence>
<dbReference type="SUPFAM" id="SSF46626">
    <property type="entry name" value="Cytochrome c"/>
    <property type="match status" value="1"/>
</dbReference>
<keyword evidence="4" id="KW-0249">Electron transport</keyword>
<reference evidence="9 10" key="1">
    <citation type="submission" date="2024-06" db="EMBL/GenBank/DDBJ databases">
        <title>Genome of Rhodovulum iodosum, a marine photoferrotroph.</title>
        <authorList>
            <person name="Bianchini G."/>
            <person name="Nikeleit V."/>
            <person name="Kappler A."/>
            <person name="Bryce C."/>
            <person name="Sanchez-Baracaldo P."/>
        </authorList>
    </citation>
    <scope>NUCLEOTIDE SEQUENCE [LARGE SCALE GENOMIC DNA]</scope>
    <source>
        <strain evidence="9 10">UT/N1</strain>
    </source>
</reference>
<accession>A0ABV3XQZ5</accession>
<dbReference type="InterPro" id="IPR036909">
    <property type="entry name" value="Cyt_c-like_dom_sf"/>
</dbReference>
<protein>
    <submittedName>
        <fullName evidence="9">Cytochrome c</fullName>
    </submittedName>
</protein>
<dbReference type="InterPro" id="IPR009056">
    <property type="entry name" value="Cyt_c-like_dom"/>
</dbReference>
<feature type="chain" id="PRO_5047183520" evidence="7">
    <location>
        <begin position="22"/>
        <end position="150"/>
    </location>
</feature>
<evidence type="ECO:0000259" key="8">
    <source>
        <dbReference type="PROSITE" id="PS51007"/>
    </source>
</evidence>
<keyword evidence="5 6" id="KW-0408">Iron</keyword>
<evidence type="ECO:0000256" key="3">
    <source>
        <dbReference type="ARBA" id="ARBA00022723"/>
    </source>
</evidence>
<keyword evidence="3 6" id="KW-0479">Metal-binding</keyword>
<feature type="signal peptide" evidence="7">
    <location>
        <begin position="1"/>
        <end position="21"/>
    </location>
</feature>
<evidence type="ECO:0000313" key="9">
    <source>
        <dbReference type="EMBL" id="MEX5727629.1"/>
    </source>
</evidence>
<organism evidence="9 10">
    <name type="scientific">Rhodovulum iodosum</name>
    <dbReference type="NCBI Taxonomy" id="68291"/>
    <lineage>
        <taxon>Bacteria</taxon>
        <taxon>Pseudomonadati</taxon>
        <taxon>Pseudomonadota</taxon>
        <taxon>Alphaproteobacteria</taxon>
        <taxon>Rhodobacterales</taxon>
        <taxon>Paracoccaceae</taxon>
        <taxon>Rhodovulum</taxon>
    </lineage>
</organism>
<comment type="caution">
    <text evidence="9">The sequence shown here is derived from an EMBL/GenBank/DDBJ whole genome shotgun (WGS) entry which is preliminary data.</text>
</comment>
<sequence length="150" mass="16101">MKMNLVLAAAMSLAAAAPVLAESHGGMVEASGDAAAGEKAFRQCIACHVVENDEGETLAGRAAKVGPNLYGVAGRQAGHIEGFRYSKSMEEAGEEGLVWTEEEFVSYVQDPTSYLREYLDDAKARGAMTHKVRKEQEAIDVYAYLADLAK</sequence>
<keyword evidence="2 6" id="KW-0349">Heme</keyword>
<keyword evidence="10" id="KW-1185">Reference proteome</keyword>
<evidence type="ECO:0000256" key="4">
    <source>
        <dbReference type="ARBA" id="ARBA00022982"/>
    </source>
</evidence>
<evidence type="ECO:0000256" key="1">
    <source>
        <dbReference type="ARBA" id="ARBA00022448"/>
    </source>
</evidence>
<dbReference type="PANTHER" id="PTHR11961">
    <property type="entry name" value="CYTOCHROME C"/>
    <property type="match status" value="1"/>
</dbReference>
<keyword evidence="1" id="KW-0813">Transport</keyword>
<dbReference type="PROSITE" id="PS51007">
    <property type="entry name" value="CYTC"/>
    <property type="match status" value="1"/>
</dbReference>
<evidence type="ECO:0000256" key="2">
    <source>
        <dbReference type="ARBA" id="ARBA00022617"/>
    </source>
</evidence>
<evidence type="ECO:0000313" key="10">
    <source>
        <dbReference type="Proteomes" id="UP001560019"/>
    </source>
</evidence>
<gene>
    <name evidence="9" type="ORF">Ga0609869_000982</name>
</gene>
<dbReference type="EMBL" id="JBEHHI010000001">
    <property type="protein sequence ID" value="MEX5727629.1"/>
    <property type="molecule type" value="Genomic_DNA"/>
</dbReference>
<evidence type="ECO:0000256" key="6">
    <source>
        <dbReference type="PROSITE-ProRule" id="PRU00433"/>
    </source>
</evidence>
<feature type="domain" description="Cytochrome c" evidence="8">
    <location>
        <begin position="32"/>
        <end position="149"/>
    </location>
</feature>
<dbReference type="InterPro" id="IPR002327">
    <property type="entry name" value="Cyt_c_1A/1B"/>
</dbReference>